<reference evidence="2" key="2">
    <citation type="submission" date="2020-09" db="EMBL/GenBank/DDBJ databases">
        <authorList>
            <person name="Sun Q."/>
            <person name="Zhou Y."/>
        </authorList>
    </citation>
    <scope>NUCLEOTIDE SEQUENCE</scope>
    <source>
        <strain evidence="2">CGMCC 4.7138</strain>
    </source>
</reference>
<organism evidence="2 3">
    <name type="scientific">Microbispora bryophytorum</name>
    <dbReference type="NCBI Taxonomy" id="1460882"/>
    <lineage>
        <taxon>Bacteria</taxon>
        <taxon>Bacillati</taxon>
        <taxon>Actinomycetota</taxon>
        <taxon>Actinomycetes</taxon>
        <taxon>Streptosporangiales</taxon>
        <taxon>Streptosporangiaceae</taxon>
        <taxon>Microbispora</taxon>
    </lineage>
</organism>
<dbReference type="PANTHER" id="PTHR12788">
    <property type="entry name" value="PROTEIN-TYROSINE SULFOTRANSFERASE 2"/>
    <property type="match status" value="1"/>
</dbReference>
<keyword evidence="3" id="KW-1185">Reference proteome</keyword>
<dbReference type="InterPro" id="IPR027417">
    <property type="entry name" value="P-loop_NTPase"/>
</dbReference>
<dbReference type="SUPFAM" id="SSF52540">
    <property type="entry name" value="P-loop containing nucleoside triphosphate hydrolases"/>
    <property type="match status" value="1"/>
</dbReference>
<dbReference type="InterPro" id="IPR026634">
    <property type="entry name" value="TPST-like"/>
</dbReference>
<dbReference type="GO" id="GO:0008476">
    <property type="term" value="F:protein-tyrosine sulfotransferase activity"/>
    <property type="evidence" value="ECO:0007669"/>
    <property type="project" value="InterPro"/>
</dbReference>
<evidence type="ECO:0008006" key="4">
    <source>
        <dbReference type="Google" id="ProtNLM"/>
    </source>
</evidence>
<dbReference type="PANTHER" id="PTHR12788:SF10">
    <property type="entry name" value="PROTEIN-TYROSINE SULFOTRANSFERASE"/>
    <property type="match status" value="1"/>
</dbReference>
<dbReference type="EMBL" id="BMMN01000011">
    <property type="protein sequence ID" value="GGO23657.1"/>
    <property type="molecule type" value="Genomic_DNA"/>
</dbReference>
<comment type="caution">
    <text evidence="2">The sequence shown here is derived from an EMBL/GenBank/DDBJ whole genome shotgun (WGS) entry which is preliminary data.</text>
</comment>
<dbReference type="Pfam" id="PF13469">
    <property type="entry name" value="Sulfotransfer_3"/>
    <property type="match status" value="1"/>
</dbReference>
<evidence type="ECO:0000313" key="3">
    <source>
        <dbReference type="Proteomes" id="UP000653480"/>
    </source>
</evidence>
<gene>
    <name evidence="2" type="ORF">GCM10011574_53300</name>
</gene>
<protein>
    <recommendedName>
        <fullName evidence="4">Sulfotransferase</fullName>
    </recommendedName>
</protein>
<evidence type="ECO:0000313" key="2">
    <source>
        <dbReference type="EMBL" id="GGO23657.1"/>
    </source>
</evidence>
<dbReference type="Proteomes" id="UP000653480">
    <property type="component" value="Unassembled WGS sequence"/>
</dbReference>
<reference evidence="2" key="1">
    <citation type="journal article" date="2014" name="Int. J. Syst. Evol. Microbiol.">
        <title>Complete genome sequence of Corynebacterium casei LMG S-19264T (=DSM 44701T), isolated from a smear-ripened cheese.</title>
        <authorList>
            <consortium name="US DOE Joint Genome Institute (JGI-PGF)"/>
            <person name="Walter F."/>
            <person name="Albersmeier A."/>
            <person name="Kalinowski J."/>
            <person name="Ruckert C."/>
        </authorList>
    </citation>
    <scope>NUCLEOTIDE SEQUENCE</scope>
    <source>
        <strain evidence="2">CGMCC 4.7138</strain>
    </source>
</reference>
<dbReference type="RefSeq" id="WP_167748320.1">
    <property type="nucleotide sequence ID" value="NZ_BMMN01000011.1"/>
</dbReference>
<sequence length="297" mass="34089">MLDFLIGTGRCGSTLLYEVLARHPQVGFVSNWDDRSARTPGFLRRNAGRVYRLTTVPALEGRRLRVRPCEGQRVLSREVSPAVVDPFRDLTADDVTPWLAGRMRRFFGGRAAEQRTGHLVHKFTLWPRAAFLHRIFPDARFVHIVRDGRAVANSHLQMTWWRGHLGPSRWKLGPLPPWYREEWEKEGRSLVHLAGIAWQIQMDAFEIARAAVPAEQWLEVRYEDLLADPRKHVNAVLDFLGLPWTPSFERGFARHTFRAGRLDAFRRDLTPDQLALLDRCLSAHLHRYGYAAGGGTT</sequence>
<dbReference type="Gene3D" id="3.40.50.300">
    <property type="entry name" value="P-loop containing nucleotide triphosphate hydrolases"/>
    <property type="match status" value="1"/>
</dbReference>
<name>A0A8H9H887_9ACTN</name>
<dbReference type="AlphaFoldDB" id="A0A8H9H887"/>
<evidence type="ECO:0000256" key="1">
    <source>
        <dbReference type="ARBA" id="ARBA00022679"/>
    </source>
</evidence>
<keyword evidence="1" id="KW-0808">Transferase</keyword>
<proteinExistence type="predicted"/>
<accession>A0A8H9H887</accession>